<feature type="non-terminal residue" evidence="2">
    <location>
        <position position="59"/>
    </location>
</feature>
<proteinExistence type="predicted"/>
<accession>A0AA38F8N9</accession>
<dbReference type="Proteomes" id="UP000824469">
    <property type="component" value="Unassembled WGS sequence"/>
</dbReference>
<keyword evidence="3" id="KW-1185">Reference proteome</keyword>
<dbReference type="AlphaFoldDB" id="A0AA38F8N9"/>
<evidence type="ECO:0000313" key="2">
    <source>
        <dbReference type="EMBL" id="KAH9292735.1"/>
    </source>
</evidence>
<feature type="region of interest" description="Disordered" evidence="1">
    <location>
        <begin position="1"/>
        <end position="37"/>
    </location>
</feature>
<sequence>PDFIDEHMMEEDHKVSEAPSVEQAIEEPSVLPPNSSPLISKVEEEFEISNFMLEDEKND</sequence>
<dbReference type="EMBL" id="JAHRHJ020002437">
    <property type="protein sequence ID" value="KAH9292735.1"/>
    <property type="molecule type" value="Genomic_DNA"/>
</dbReference>
<name>A0AA38F8N9_TAXCH</name>
<protein>
    <submittedName>
        <fullName evidence="2">Uncharacterized protein</fullName>
    </submittedName>
</protein>
<reference evidence="2 3" key="1">
    <citation type="journal article" date="2021" name="Nat. Plants">
        <title>The Taxus genome provides insights into paclitaxel biosynthesis.</title>
        <authorList>
            <person name="Xiong X."/>
            <person name="Gou J."/>
            <person name="Liao Q."/>
            <person name="Li Y."/>
            <person name="Zhou Q."/>
            <person name="Bi G."/>
            <person name="Li C."/>
            <person name="Du R."/>
            <person name="Wang X."/>
            <person name="Sun T."/>
            <person name="Guo L."/>
            <person name="Liang H."/>
            <person name="Lu P."/>
            <person name="Wu Y."/>
            <person name="Zhang Z."/>
            <person name="Ro D.K."/>
            <person name="Shang Y."/>
            <person name="Huang S."/>
            <person name="Yan J."/>
        </authorList>
    </citation>
    <scope>NUCLEOTIDE SEQUENCE [LARGE SCALE GENOMIC DNA]</scope>
    <source>
        <strain evidence="2">Ta-2019</strain>
    </source>
</reference>
<feature type="non-terminal residue" evidence="2">
    <location>
        <position position="1"/>
    </location>
</feature>
<organism evidence="2 3">
    <name type="scientific">Taxus chinensis</name>
    <name type="common">Chinese yew</name>
    <name type="synonym">Taxus wallichiana var. chinensis</name>
    <dbReference type="NCBI Taxonomy" id="29808"/>
    <lineage>
        <taxon>Eukaryota</taxon>
        <taxon>Viridiplantae</taxon>
        <taxon>Streptophyta</taxon>
        <taxon>Embryophyta</taxon>
        <taxon>Tracheophyta</taxon>
        <taxon>Spermatophyta</taxon>
        <taxon>Pinopsida</taxon>
        <taxon>Pinidae</taxon>
        <taxon>Conifers II</taxon>
        <taxon>Cupressales</taxon>
        <taxon>Taxaceae</taxon>
        <taxon>Taxus</taxon>
    </lineage>
</organism>
<gene>
    <name evidence="2" type="ORF">KI387_042079</name>
</gene>
<evidence type="ECO:0000313" key="3">
    <source>
        <dbReference type="Proteomes" id="UP000824469"/>
    </source>
</evidence>
<evidence type="ECO:0000256" key="1">
    <source>
        <dbReference type="SAM" id="MobiDB-lite"/>
    </source>
</evidence>
<comment type="caution">
    <text evidence="2">The sequence shown here is derived from an EMBL/GenBank/DDBJ whole genome shotgun (WGS) entry which is preliminary data.</text>
</comment>
<feature type="compositionally biased region" description="Basic and acidic residues" evidence="1">
    <location>
        <begin position="1"/>
        <end position="16"/>
    </location>
</feature>